<dbReference type="PANTHER" id="PTHR43309:SF5">
    <property type="entry name" value="5-OXOPROLINASE SUBUNIT C"/>
    <property type="match status" value="1"/>
</dbReference>
<dbReference type="SUPFAM" id="SSF50891">
    <property type="entry name" value="Cyclophilin-like"/>
    <property type="match status" value="1"/>
</dbReference>
<keyword evidence="1" id="KW-0547">Nucleotide-binding</keyword>
<name>A0A1E5LG01_9BACI</name>
<evidence type="ECO:0000313" key="5">
    <source>
        <dbReference type="EMBL" id="OEH93002.1"/>
    </source>
</evidence>
<evidence type="ECO:0000256" key="3">
    <source>
        <dbReference type="ARBA" id="ARBA00022840"/>
    </source>
</evidence>
<accession>A0A1E5LG01</accession>
<dbReference type="Pfam" id="PF02626">
    <property type="entry name" value="CT_A_B"/>
    <property type="match status" value="1"/>
</dbReference>
<dbReference type="AlphaFoldDB" id="A0A1E5LG01"/>
<evidence type="ECO:0000256" key="1">
    <source>
        <dbReference type="ARBA" id="ARBA00022741"/>
    </source>
</evidence>
<dbReference type="STRING" id="1305675.BFG57_14160"/>
<dbReference type="InterPro" id="IPR029000">
    <property type="entry name" value="Cyclophilin-like_dom_sf"/>
</dbReference>
<dbReference type="GO" id="GO:0005524">
    <property type="term" value="F:ATP binding"/>
    <property type="evidence" value="ECO:0007669"/>
    <property type="project" value="UniProtKB-KW"/>
</dbReference>
<feature type="domain" description="Carboxyltransferase" evidence="4">
    <location>
        <begin position="27"/>
        <end position="307"/>
    </location>
</feature>
<dbReference type="OrthoDB" id="9782422at2"/>
<keyword evidence="2" id="KW-0378">Hydrolase</keyword>
<dbReference type="GO" id="GO:0016787">
    <property type="term" value="F:hydrolase activity"/>
    <property type="evidence" value="ECO:0007669"/>
    <property type="project" value="UniProtKB-KW"/>
</dbReference>
<sequence>MKNAIFNVIKPGLLSTIQDVGRLSYQEYGISQAGAMDQYSLQVGNILVGNDRNAAALEITMSGPKLEVLSNAIIAITGADLSPTLNGEKVQTWRSFEVEKGQILEFGKPLSGIRAYICVNGGIDVPEILNSRSTYLKANLGGMGGRELCSGDIIQVYPSNKVVVSGRMPHYELIPTYEHSIVLHVIEGPHVDYFTEEGIKTFFQSEYTVTQKADRMGYRLKGDIITHVDQADILSDAIPFGAIQVPANGQPILLMADRQTTGGYSRIGTVISVDIPIAAQLQAGDVVRFKRISIDKAQRLYIQREKLLRQLEKG</sequence>
<keyword evidence="3" id="KW-0067">ATP-binding</keyword>
<reference evidence="5 6" key="1">
    <citation type="submission" date="2016-08" db="EMBL/GenBank/DDBJ databases">
        <title>Genome of Bacillus solimangrovi GH2-4.</title>
        <authorList>
            <person name="Lim S."/>
            <person name="Kim B.-C."/>
        </authorList>
    </citation>
    <scope>NUCLEOTIDE SEQUENCE [LARGE SCALE GENOMIC DNA]</scope>
    <source>
        <strain evidence="5 6">GH2-4</strain>
    </source>
</reference>
<dbReference type="Gene3D" id="2.40.100.10">
    <property type="entry name" value="Cyclophilin-like"/>
    <property type="match status" value="1"/>
</dbReference>
<evidence type="ECO:0000313" key="6">
    <source>
        <dbReference type="Proteomes" id="UP000095209"/>
    </source>
</evidence>
<keyword evidence="6" id="KW-1185">Reference proteome</keyword>
<dbReference type="InterPro" id="IPR052708">
    <property type="entry name" value="PxpC"/>
</dbReference>
<dbReference type="InterPro" id="IPR003778">
    <property type="entry name" value="CT_A_B"/>
</dbReference>
<dbReference type="PANTHER" id="PTHR43309">
    <property type="entry name" value="5-OXOPROLINASE SUBUNIT C"/>
    <property type="match status" value="1"/>
</dbReference>
<evidence type="ECO:0000256" key="2">
    <source>
        <dbReference type="ARBA" id="ARBA00022801"/>
    </source>
</evidence>
<dbReference type="EMBL" id="MJEH01000019">
    <property type="protein sequence ID" value="OEH93002.1"/>
    <property type="molecule type" value="Genomic_DNA"/>
</dbReference>
<evidence type="ECO:0000259" key="4">
    <source>
        <dbReference type="SMART" id="SM00797"/>
    </source>
</evidence>
<dbReference type="NCBIfam" id="TIGR00724">
    <property type="entry name" value="urea_amlyse_rel"/>
    <property type="match status" value="1"/>
</dbReference>
<organism evidence="5 6">
    <name type="scientific">Bacillus solimangrovi</name>
    <dbReference type="NCBI Taxonomy" id="1305675"/>
    <lineage>
        <taxon>Bacteria</taxon>
        <taxon>Bacillati</taxon>
        <taxon>Bacillota</taxon>
        <taxon>Bacilli</taxon>
        <taxon>Bacillales</taxon>
        <taxon>Bacillaceae</taxon>
        <taxon>Bacillus</taxon>
    </lineage>
</organism>
<gene>
    <name evidence="5" type="ORF">BFG57_14160</name>
</gene>
<protein>
    <submittedName>
        <fullName evidence="5">KipI antagonist</fullName>
    </submittedName>
</protein>
<proteinExistence type="predicted"/>
<dbReference type="Proteomes" id="UP000095209">
    <property type="component" value="Unassembled WGS sequence"/>
</dbReference>
<comment type="caution">
    <text evidence="5">The sequence shown here is derived from an EMBL/GenBank/DDBJ whole genome shotgun (WGS) entry which is preliminary data.</text>
</comment>
<dbReference type="RefSeq" id="WP_069716993.1">
    <property type="nucleotide sequence ID" value="NZ_MJEH01000019.1"/>
</dbReference>
<dbReference type="SMART" id="SM00797">
    <property type="entry name" value="AHS2"/>
    <property type="match status" value="1"/>
</dbReference>